<dbReference type="AlphaFoldDB" id="A0A8T1W671"/>
<gene>
    <name evidence="1" type="ORF">PHYPSEUDO_013884</name>
</gene>
<name>A0A8T1W671_9STRA</name>
<dbReference type="EMBL" id="JAGDFM010000075">
    <property type="protein sequence ID" value="KAG7387634.1"/>
    <property type="molecule type" value="Genomic_DNA"/>
</dbReference>
<dbReference type="Proteomes" id="UP000694044">
    <property type="component" value="Unassembled WGS sequence"/>
</dbReference>
<dbReference type="OrthoDB" id="113191at2759"/>
<protein>
    <submittedName>
        <fullName evidence="1">Uncharacterized protein</fullName>
    </submittedName>
</protein>
<evidence type="ECO:0000313" key="2">
    <source>
        <dbReference type="Proteomes" id="UP000694044"/>
    </source>
</evidence>
<comment type="caution">
    <text evidence="1">The sequence shown here is derived from an EMBL/GenBank/DDBJ whole genome shotgun (WGS) entry which is preliminary data.</text>
</comment>
<accession>A0A8T1W671</accession>
<proteinExistence type="predicted"/>
<sequence length="108" mass="11685">MAACTCANQVPIVDECDPPEPIVPACRIPKKVISAMVVAGAKKEKVEGENLCCLRIDGVDSEAWNLYERWASSLGEVDPMVAVRFAPPLRLRHTLVCPPNALAGDIQD</sequence>
<evidence type="ECO:0000313" key="1">
    <source>
        <dbReference type="EMBL" id="KAG7387634.1"/>
    </source>
</evidence>
<organism evidence="1 2">
    <name type="scientific">Phytophthora pseudosyringae</name>
    <dbReference type="NCBI Taxonomy" id="221518"/>
    <lineage>
        <taxon>Eukaryota</taxon>
        <taxon>Sar</taxon>
        <taxon>Stramenopiles</taxon>
        <taxon>Oomycota</taxon>
        <taxon>Peronosporomycetes</taxon>
        <taxon>Peronosporales</taxon>
        <taxon>Peronosporaceae</taxon>
        <taxon>Phytophthora</taxon>
    </lineage>
</organism>
<keyword evidence="2" id="KW-1185">Reference proteome</keyword>
<reference evidence="1" key="1">
    <citation type="submission" date="2021-02" db="EMBL/GenBank/DDBJ databases">
        <authorList>
            <person name="Palmer J.M."/>
        </authorList>
    </citation>
    <scope>NUCLEOTIDE SEQUENCE</scope>
    <source>
        <strain evidence="1">SCRP734</strain>
    </source>
</reference>